<dbReference type="Gene3D" id="3.40.50.12710">
    <property type="match status" value="1"/>
</dbReference>
<organism evidence="3 4">
    <name type="scientific">Malaciobacter marinus</name>
    <dbReference type="NCBI Taxonomy" id="505249"/>
    <lineage>
        <taxon>Bacteria</taxon>
        <taxon>Pseudomonadati</taxon>
        <taxon>Campylobacterota</taxon>
        <taxon>Epsilonproteobacteria</taxon>
        <taxon>Campylobacterales</taxon>
        <taxon>Arcobacteraceae</taxon>
        <taxon>Malaciobacter</taxon>
    </lineage>
</organism>
<dbReference type="SUPFAM" id="SSF53335">
    <property type="entry name" value="S-adenosyl-L-methionine-dependent methyltransferases"/>
    <property type="match status" value="1"/>
</dbReference>
<sequence length="332" mass="38884">MKKFNDYMNSWLYEKNGYYAKYKQIGKQGDFFTSVSTSSFFGGAIANKIVSLIKEKKLDKSTSIVEIGAHHGYLLADIIQFIYTLDSKLLKTLNFIIVERFESLQKIQKEYLQNCFGDEINLSFYQSIEEVKLKEAFIVANEIFDAFACNLVYTKNNTLQQAFIKEDKIVFEKCTDEKILSHCKKYNIQKGEVCLDYKSFIDAIINNIDNFYFLTFDYGDKLVRNDFSCRVYKNHKVFPIFEQDLDLKSLYKNSDITYDVHFNYLSDLFSSCENVDFNTQANRLIDFNITKLLEILKQHVSNDTYLKEVQKVKLLIEPTGMGDRFKSLFVKK</sequence>
<dbReference type="GO" id="GO:0035243">
    <property type="term" value="F:protein-arginine omega-N symmetric methyltransferase activity"/>
    <property type="evidence" value="ECO:0007669"/>
    <property type="project" value="TreeGrafter"/>
</dbReference>
<dbReference type="InterPro" id="IPR029063">
    <property type="entry name" value="SAM-dependent_MTases_sf"/>
</dbReference>
<accession>A0AB36ZXV8</accession>
<dbReference type="GO" id="GO:0032259">
    <property type="term" value="P:methylation"/>
    <property type="evidence" value="ECO:0007669"/>
    <property type="project" value="UniProtKB-KW"/>
</dbReference>
<comment type="caution">
    <text evidence="3">The sequence shown here is derived from an EMBL/GenBank/DDBJ whole genome shotgun (WGS) entry which is preliminary data.</text>
</comment>
<dbReference type="AlphaFoldDB" id="A0AB36ZXV8"/>
<dbReference type="InterPro" id="IPR038375">
    <property type="entry name" value="NDUFAF7_sf"/>
</dbReference>
<evidence type="ECO:0000313" key="3">
    <source>
        <dbReference type="EMBL" id="PPK61202.1"/>
    </source>
</evidence>
<keyword evidence="1 3" id="KW-0489">Methyltransferase</keyword>
<reference evidence="3 4" key="1">
    <citation type="submission" date="2018-02" db="EMBL/GenBank/DDBJ databases">
        <title>Subsurface microbial communities from deep shales in Ohio and West Virginia, USA.</title>
        <authorList>
            <person name="Wrighton K."/>
        </authorList>
    </citation>
    <scope>NUCLEOTIDE SEQUENCE [LARGE SCALE GENOMIC DNA]</scope>
    <source>
        <strain evidence="3 4">MARC-MIP3H16</strain>
    </source>
</reference>
<evidence type="ECO:0000256" key="2">
    <source>
        <dbReference type="ARBA" id="ARBA00022679"/>
    </source>
</evidence>
<proteinExistence type="predicted"/>
<dbReference type="EMBL" id="PTIW01000012">
    <property type="protein sequence ID" value="PPK61202.1"/>
    <property type="molecule type" value="Genomic_DNA"/>
</dbReference>
<name>A0AB36ZXV8_9BACT</name>
<dbReference type="Proteomes" id="UP000239861">
    <property type="component" value="Unassembled WGS sequence"/>
</dbReference>
<dbReference type="Pfam" id="PF02636">
    <property type="entry name" value="Methyltransf_28"/>
    <property type="match status" value="1"/>
</dbReference>
<gene>
    <name evidence="3" type="ORF">B0F89_11292</name>
</gene>
<evidence type="ECO:0000256" key="1">
    <source>
        <dbReference type="ARBA" id="ARBA00022603"/>
    </source>
</evidence>
<dbReference type="InterPro" id="IPR003788">
    <property type="entry name" value="NDUFAF7"/>
</dbReference>
<protein>
    <submittedName>
        <fullName evidence="3">SAM-dependent MidA family methyltransferase</fullName>
    </submittedName>
</protein>
<dbReference type="PANTHER" id="PTHR12049:SF7">
    <property type="entry name" value="PROTEIN ARGININE METHYLTRANSFERASE NDUFAF7, MITOCHONDRIAL"/>
    <property type="match status" value="1"/>
</dbReference>
<dbReference type="RefSeq" id="WP_104412244.1">
    <property type="nucleotide sequence ID" value="NZ_PTIW01000012.1"/>
</dbReference>
<keyword evidence="2" id="KW-0808">Transferase</keyword>
<evidence type="ECO:0000313" key="4">
    <source>
        <dbReference type="Proteomes" id="UP000239861"/>
    </source>
</evidence>
<dbReference type="PANTHER" id="PTHR12049">
    <property type="entry name" value="PROTEIN ARGININE METHYLTRANSFERASE NDUFAF7, MITOCHONDRIAL"/>
    <property type="match status" value="1"/>
</dbReference>